<dbReference type="Pfam" id="PF04193">
    <property type="entry name" value="PQ-loop"/>
    <property type="match status" value="1"/>
</dbReference>
<evidence type="ECO:0000256" key="5">
    <source>
        <dbReference type="SAM" id="Phobius"/>
    </source>
</evidence>
<name>A0ABQ3J7Q4_9RHOB</name>
<feature type="transmembrane region" description="Helical" evidence="5">
    <location>
        <begin position="33"/>
        <end position="51"/>
    </location>
</feature>
<keyword evidence="7" id="KW-1185">Reference proteome</keyword>
<dbReference type="EMBL" id="BNCH01000010">
    <property type="protein sequence ID" value="GHF07758.1"/>
    <property type="molecule type" value="Genomic_DNA"/>
</dbReference>
<evidence type="ECO:0000256" key="2">
    <source>
        <dbReference type="ARBA" id="ARBA00022692"/>
    </source>
</evidence>
<evidence type="ECO:0000313" key="6">
    <source>
        <dbReference type="EMBL" id="GHF07758.1"/>
    </source>
</evidence>
<comment type="subcellular location">
    <subcellularLocation>
        <location evidence="1">Membrane</location>
        <topology evidence="1">Multi-pass membrane protein</topology>
    </subcellularLocation>
</comment>
<sequence>METVIGASAAILSTVCWLPQTIRTWRTRHTKDLSLMANLLILASMSLWLTYGIMLHSWPMIVANTVAVVLVGSIIIAKLKFG</sequence>
<reference evidence="7" key="1">
    <citation type="journal article" date="2019" name="Int. J. Syst. Evol. Microbiol.">
        <title>The Global Catalogue of Microorganisms (GCM) 10K type strain sequencing project: providing services to taxonomists for standard genome sequencing and annotation.</title>
        <authorList>
            <consortium name="The Broad Institute Genomics Platform"/>
            <consortium name="The Broad Institute Genome Sequencing Center for Infectious Disease"/>
            <person name="Wu L."/>
            <person name="Ma J."/>
        </authorList>
    </citation>
    <scope>NUCLEOTIDE SEQUENCE [LARGE SCALE GENOMIC DNA]</scope>
    <source>
        <strain evidence="7">KCTC 42443</strain>
    </source>
</reference>
<protein>
    <recommendedName>
        <fullName evidence="8">MtN3 and saliva related transmembrane protein</fullName>
    </recommendedName>
</protein>
<dbReference type="NCBIfam" id="NF037968">
    <property type="entry name" value="SemiSWEET_2"/>
    <property type="match status" value="1"/>
</dbReference>
<evidence type="ECO:0008006" key="8">
    <source>
        <dbReference type="Google" id="ProtNLM"/>
    </source>
</evidence>
<evidence type="ECO:0000256" key="1">
    <source>
        <dbReference type="ARBA" id="ARBA00004141"/>
    </source>
</evidence>
<keyword evidence="2 5" id="KW-0812">Transmembrane</keyword>
<keyword evidence="3 5" id="KW-1133">Transmembrane helix</keyword>
<feature type="transmembrane region" description="Helical" evidence="5">
    <location>
        <begin position="57"/>
        <end position="77"/>
    </location>
</feature>
<comment type="caution">
    <text evidence="6">The sequence shown here is derived from an EMBL/GenBank/DDBJ whole genome shotgun (WGS) entry which is preliminary data.</text>
</comment>
<dbReference type="InterPro" id="IPR006603">
    <property type="entry name" value="PQ-loop_rpt"/>
</dbReference>
<accession>A0ABQ3J7Q4</accession>
<keyword evidence="4 5" id="KW-0472">Membrane</keyword>
<dbReference type="RefSeq" id="WP_191287454.1">
    <property type="nucleotide sequence ID" value="NZ_BNCH01000010.1"/>
</dbReference>
<organism evidence="6 7">
    <name type="scientific">Aliiroseovarius zhejiangensis</name>
    <dbReference type="NCBI Taxonomy" id="1632025"/>
    <lineage>
        <taxon>Bacteria</taxon>
        <taxon>Pseudomonadati</taxon>
        <taxon>Pseudomonadota</taxon>
        <taxon>Alphaproteobacteria</taxon>
        <taxon>Rhodobacterales</taxon>
        <taxon>Paracoccaceae</taxon>
        <taxon>Aliiroseovarius</taxon>
    </lineage>
</organism>
<dbReference type="Proteomes" id="UP000609802">
    <property type="component" value="Unassembled WGS sequence"/>
</dbReference>
<evidence type="ECO:0000256" key="4">
    <source>
        <dbReference type="ARBA" id="ARBA00023136"/>
    </source>
</evidence>
<evidence type="ECO:0000256" key="3">
    <source>
        <dbReference type="ARBA" id="ARBA00022989"/>
    </source>
</evidence>
<dbReference type="InterPro" id="IPR047662">
    <property type="entry name" value="SemiSWEET"/>
</dbReference>
<dbReference type="Gene3D" id="1.20.1280.290">
    <property type="match status" value="1"/>
</dbReference>
<proteinExistence type="predicted"/>
<evidence type="ECO:0000313" key="7">
    <source>
        <dbReference type="Proteomes" id="UP000609802"/>
    </source>
</evidence>
<gene>
    <name evidence="6" type="ORF">GCM10016455_30920</name>
</gene>